<keyword evidence="4" id="KW-1185">Reference proteome</keyword>
<dbReference type="AlphaFoldDB" id="A0A9N9W995"/>
<feature type="domain" description="Nephrocystin 3-like N-terminal" evidence="2">
    <location>
        <begin position="429"/>
        <end position="559"/>
    </location>
</feature>
<dbReference type="OrthoDB" id="1658288at2759"/>
<dbReference type="InterPro" id="IPR056884">
    <property type="entry name" value="NPHP3-like_N"/>
</dbReference>
<dbReference type="Gene3D" id="3.40.50.300">
    <property type="entry name" value="P-loop containing nucleotide triphosphate hydrolases"/>
    <property type="match status" value="1"/>
</dbReference>
<evidence type="ECO:0000313" key="3">
    <source>
        <dbReference type="EMBL" id="CAH0044568.1"/>
    </source>
</evidence>
<dbReference type="EMBL" id="CABFOC020000007">
    <property type="protein sequence ID" value="CAH0044568.1"/>
    <property type="molecule type" value="Genomic_DNA"/>
</dbReference>
<organism evidence="3 4">
    <name type="scientific">Clonostachys solani</name>
    <dbReference type="NCBI Taxonomy" id="160281"/>
    <lineage>
        <taxon>Eukaryota</taxon>
        <taxon>Fungi</taxon>
        <taxon>Dikarya</taxon>
        <taxon>Ascomycota</taxon>
        <taxon>Pezizomycotina</taxon>
        <taxon>Sordariomycetes</taxon>
        <taxon>Hypocreomycetidae</taxon>
        <taxon>Hypocreales</taxon>
        <taxon>Bionectriaceae</taxon>
        <taxon>Clonostachys</taxon>
    </lineage>
</organism>
<dbReference type="InterPro" id="IPR027417">
    <property type="entry name" value="P-loop_NTPase"/>
</dbReference>
<evidence type="ECO:0000313" key="4">
    <source>
        <dbReference type="Proteomes" id="UP000775872"/>
    </source>
</evidence>
<dbReference type="PANTHER" id="PTHR10039:SF5">
    <property type="entry name" value="NACHT DOMAIN-CONTAINING PROTEIN"/>
    <property type="match status" value="1"/>
</dbReference>
<name>A0A9N9W995_9HYPO</name>
<dbReference type="SUPFAM" id="SSF53474">
    <property type="entry name" value="alpha/beta-Hydrolases"/>
    <property type="match status" value="1"/>
</dbReference>
<protein>
    <recommendedName>
        <fullName evidence="2">Nephrocystin 3-like N-terminal domain-containing protein</fullName>
    </recommendedName>
</protein>
<dbReference type="SUPFAM" id="SSF52540">
    <property type="entry name" value="P-loop containing nucleoside triphosphate hydrolases"/>
    <property type="match status" value="1"/>
</dbReference>
<dbReference type="PANTHER" id="PTHR10039">
    <property type="entry name" value="AMELOGENIN"/>
    <property type="match status" value="1"/>
</dbReference>
<evidence type="ECO:0000259" key="2">
    <source>
        <dbReference type="Pfam" id="PF24883"/>
    </source>
</evidence>
<dbReference type="InterPro" id="IPR029058">
    <property type="entry name" value="AB_hydrolase_fold"/>
</dbReference>
<comment type="caution">
    <text evidence="3">The sequence shown here is derived from an EMBL/GenBank/DDBJ whole genome shotgun (WGS) entry which is preliminary data.</text>
</comment>
<proteinExistence type="predicted"/>
<reference evidence="3" key="1">
    <citation type="submission" date="2021-10" db="EMBL/GenBank/DDBJ databases">
        <authorList>
            <person name="Piombo E."/>
        </authorList>
    </citation>
    <scope>NUCLEOTIDE SEQUENCE</scope>
</reference>
<accession>A0A9N9W995</accession>
<feature type="domain" description="Nephrocystin 3-like N-terminal" evidence="2">
    <location>
        <begin position="660"/>
        <end position="732"/>
    </location>
</feature>
<gene>
    <name evidence="3" type="ORF">CSOL1703_00010305</name>
</gene>
<dbReference type="Pfam" id="PF24883">
    <property type="entry name" value="NPHP3_N"/>
    <property type="match status" value="2"/>
</dbReference>
<dbReference type="Proteomes" id="UP000775872">
    <property type="component" value="Unassembled WGS sequence"/>
</dbReference>
<keyword evidence="1" id="KW-0677">Repeat</keyword>
<sequence length="1022" mass="115898">MSSSSKAKVYRLRNIPEHFDRLSAVEWLARTFGDVSRNDVQIHSLALSVDTWSPSKTATVTFGKTPSIIDSIDNKRECVIQIPELARPLIVDDHFQGITPLNSMAKEAHKSDCVIISGLASHPFGSWQPRGSDKSFMWIRDDLPPQLPGVRFLLYGYETNLQGSKSFQSIPDLAVSFINGLKTIGWSSPNAKPAALLAHSLGGVVVKQALVMLAGSGVAEQAMLACIKGAIFFGVPSQGMVVPDIFSMVDDQPNKALVRDLSDESAYIPNLDSQFDGISYLQKLRFFWAFETKVTRTVSKLPTGGFSRTGPETVMVSKESATKGLCNCHPALTIQIDEDHSNMVKFSTGDHRIDILASKLSEILGIEHKALRFELTRSFTIRTHLENETPIRLDSRNKIKWNDRLIINSIRAPERDRRLEQINTRLGHTFDWAFDNPAVNLTSWLQNGNGLFWVSGKPGSGKSTFMKYIFNDERTAELLHRWKSGSQLMALSFFFHHRGTNLQKSFEGLLRSLVSQILEKKLSLVAHLHPILDKLYLERIKMDDLSDLRSDLHEMFRACGLGTDQGRGGIEGLIQRQDEISARRTMGTELETLLKQNGVNSMVLQKLLKQSEVDLPHPKPRSPLDEVEKLLAAAALDDGPGDPTTWDGFLRRHYQRQQIKFDVQTAQWSRENLEEALQRLITQRRSKLDICLFIDALDEYVSRPEFIVSFLQDLVQSSPQSWTRIRIIFSSRPWAIFKREFAGCPGFQVHEYTEEDIFEFCIAKIPSNSTSTSLLEPLVTEICTRARGVFLWVTLVMRDLASVTREKGSNMEELQKKVQKTLDSLPDELDQYYGAIIERIPSGFRWEAYAALELICRAEDELSLNDIVHMLDCSTARNLEEARVRTTKVSRITQGYVQKYGKEGYIRMLSGGLIDIVYHDGTSQVEFMHQTIKDFVEDAQFKALIFEKWRANFTKENGHCFLAKYYFLTTEFSRSCIHHARQAEVSTGLSQFKDYAQAGPERYYVVRLATRVFGILWIGALH</sequence>
<evidence type="ECO:0000256" key="1">
    <source>
        <dbReference type="ARBA" id="ARBA00022737"/>
    </source>
</evidence>